<dbReference type="HOGENOM" id="CLU_011781_2_4_10"/>
<dbReference type="FunFam" id="3.40.350.10:FF:000003">
    <property type="entry name" value="Xaa-pro aminopeptidase P"/>
    <property type="match status" value="1"/>
</dbReference>
<dbReference type="EC" id="3.4.11.9" evidence="7"/>
<feature type="domain" description="Creatinase N-terminal" evidence="5">
    <location>
        <begin position="9"/>
        <end position="137"/>
    </location>
</feature>
<dbReference type="InterPro" id="IPR029149">
    <property type="entry name" value="Creatin/AminoP/Spt16_N"/>
</dbReference>
<evidence type="ECO:0000259" key="6">
    <source>
        <dbReference type="Pfam" id="PF16188"/>
    </source>
</evidence>
<accession>A0A098BW55</accession>
<dbReference type="Pfam" id="PF01321">
    <property type="entry name" value="Creatinase_N"/>
    <property type="match status" value="1"/>
</dbReference>
<dbReference type="SUPFAM" id="SSF55920">
    <property type="entry name" value="Creatinase/aminopeptidase"/>
    <property type="match status" value="1"/>
</dbReference>
<protein>
    <submittedName>
        <fullName evidence="7">Xaa-Pro aminopeptidase</fullName>
        <ecNumber evidence="7">3.4.11.9</ecNumber>
    </submittedName>
</protein>
<dbReference type="SUPFAM" id="SSF53092">
    <property type="entry name" value="Creatinase/prolidase N-terminal domain"/>
    <property type="match status" value="1"/>
</dbReference>
<dbReference type="InterPro" id="IPR036005">
    <property type="entry name" value="Creatinase/aminopeptidase-like"/>
</dbReference>
<dbReference type="InterPro" id="IPR000587">
    <property type="entry name" value="Creatinase_N"/>
</dbReference>
<dbReference type="PANTHER" id="PTHR43763:SF6">
    <property type="entry name" value="XAA-PRO AMINOPEPTIDASE 1"/>
    <property type="match status" value="1"/>
</dbReference>
<keyword evidence="2" id="KW-0479">Metal-binding</keyword>
<evidence type="ECO:0000259" key="4">
    <source>
        <dbReference type="Pfam" id="PF00557"/>
    </source>
</evidence>
<dbReference type="EMBL" id="LN515532">
    <property type="protein sequence ID" value="CEA14847.1"/>
    <property type="molecule type" value="Genomic_DNA"/>
</dbReference>
<proteinExistence type="inferred from homology"/>
<dbReference type="InterPro" id="IPR033740">
    <property type="entry name" value="Pept_M24B"/>
</dbReference>
<sequence>MKTNEIPARLEAMRQFMTEKNLDAFIIPSTDAHLSEYPPKYWESRKWISGFTGSAGTAVVTKEKAGVWTDSRYFIQAAEELKDTGFDLFKMGQPETPDMTDWIIEQVGSGGTVGIDGLVYASSDAKSLKSKLDSKNINLNTEFDPFSVIRTDRPEIPQNHIFTLPVEVAGESVKSKIERINAELKKLEADGIIIVTLDAVAWTFNMRGNDVEYNPVAVAYAYVSENETVLFVDPDKISEEIAEEYKEQGIIISDYNNVFEYVANLPADSKVCVTGNKINWKLLQTIPESCKIVDVPSPVDLMKSIKNETELEGFRNAMIKDGVALVKFYMWLEKAIPTGEVTEVMIEEKLLEYRSQQENFVGESFGTIAGYAGNGAIVHYHATPENCLTIKPEGLLLIDSGGQYKDGTTDITRTVAAGKLTKQMKADYTNVLKGHIALATAIFPEGTRGSQLDVLARKALWNNCLTYWHGTGHGIGHFLNVHEGPQNIRLEENPTLLKPGMVTSNEPGVYRANQYGIRIENLIVTQEYRKTEEFGTFYNFETITLCPIDTRPISKKLLTKCEKKWLNKYHKMVYKKLKNHLSVEEKTWLKNKTKPI</sequence>
<keyword evidence="8" id="KW-1185">Reference proteome</keyword>
<name>A0A098BW55_9BACT</name>
<feature type="domain" description="Peptidase M24 C-terminal" evidence="6">
    <location>
        <begin position="537"/>
        <end position="596"/>
    </location>
</feature>
<dbReference type="GO" id="GO:0005737">
    <property type="term" value="C:cytoplasm"/>
    <property type="evidence" value="ECO:0007669"/>
    <property type="project" value="UniProtKB-ARBA"/>
</dbReference>
<gene>
    <name evidence="7" type="ORF">ING2E5B_0130</name>
</gene>
<dbReference type="InterPro" id="IPR000994">
    <property type="entry name" value="Pept_M24"/>
</dbReference>
<dbReference type="Gene3D" id="3.40.350.10">
    <property type="entry name" value="Creatinase/prolidase N-terminal domain"/>
    <property type="match status" value="2"/>
</dbReference>
<reference evidence="7 8" key="1">
    <citation type="submission" date="2014-08" db="EMBL/GenBank/DDBJ databases">
        <authorList>
            <person name="Wibberg D."/>
        </authorList>
    </citation>
    <scope>NUCLEOTIDE SEQUENCE [LARGE SCALE GENOMIC DNA]</scope>
    <source>
        <strain evidence="8">ING2-E5B</strain>
    </source>
</reference>
<dbReference type="Gene3D" id="3.90.230.10">
    <property type="entry name" value="Creatinase/methionine aminopeptidase superfamily"/>
    <property type="match status" value="1"/>
</dbReference>
<organism evidence="7 8">
    <name type="scientific">Fermentimonas caenicola</name>
    <dbReference type="NCBI Taxonomy" id="1562970"/>
    <lineage>
        <taxon>Bacteria</taxon>
        <taxon>Pseudomonadati</taxon>
        <taxon>Bacteroidota</taxon>
        <taxon>Bacteroidia</taxon>
        <taxon>Bacteroidales</taxon>
        <taxon>Dysgonomonadaceae</taxon>
        <taxon>Fermentimonas</taxon>
    </lineage>
</organism>
<evidence type="ECO:0000313" key="7">
    <source>
        <dbReference type="EMBL" id="CEA14847.1"/>
    </source>
</evidence>
<dbReference type="STRING" id="1562970.ING2E5B_0130"/>
<keyword evidence="7" id="KW-0031">Aminopeptidase</keyword>
<dbReference type="CDD" id="cd01085">
    <property type="entry name" value="APP"/>
    <property type="match status" value="1"/>
</dbReference>
<evidence type="ECO:0000256" key="3">
    <source>
        <dbReference type="ARBA" id="ARBA00022801"/>
    </source>
</evidence>
<comment type="similarity">
    <text evidence="1">Belongs to the peptidase M24B family.</text>
</comment>
<dbReference type="AlphaFoldDB" id="A0A098BW55"/>
<dbReference type="InterPro" id="IPR032416">
    <property type="entry name" value="Peptidase_M24_C"/>
</dbReference>
<dbReference type="Proteomes" id="UP000032417">
    <property type="component" value="Chromosome 1"/>
</dbReference>
<evidence type="ECO:0000256" key="2">
    <source>
        <dbReference type="ARBA" id="ARBA00022723"/>
    </source>
</evidence>
<evidence type="ECO:0000259" key="5">
    <source>
        <dbReference type="Pfam" id="PF01321"/>
    </source>
</evidence>
<dbReference type="GO" id="GO:0070006">
    <property type="term" value="F:metalloaminopeptidase activity"/>
    <property type="evidence" value="ECO:0007669"/>
    <property type="project" value="InterPro"/>
</dbReference>
<evidence type="ECO:0000256" key="1">
    <source>
        <dbReference type="ARBA" id="ARBA00008766"/>
    </source>
</evidence>
<dbReference type="Pfam" id="PF16188">
    <property type="entry name" value="Peptidase_M24_C"/>
    <property type="match status" value="1"/>
</dbReference>
<dbReference type="FunFam" id="3.90.230.10:FF:000009">
    <property type="entry name" value="xaa-Pro aminopeptidase 2"/>
    <property type="match status" value="1"/>
</dbReference>
<dbReference type="InterPro" id="IPR050422">
    <property type="entry name" value="X-Pro_aminopeptidase_P"/>
</dbReference>
<dbReference type="KEGG" id="pbt:ING2E5B_0130"/>
<dbReference type="PATRIC" id="fig|1562970.3.peg.125"/>
<dbReference type="OrthoDB" id="9806388at2"/>
<keyword evidence="3 7" id="KW-0378">Hydrolase</keyword>
<evidence type="ECO:0000313" key="8">
    <source>
        <dbReference type="Proteomes" id="UP000032417"/>
    </source>
</evidence>
<feature type="domain" description="Peptidase M24" evidence="4">
    <location>
        <begin position="313"/>
        <end position="526"/>
    </location>
</feature>
<dbReference type="Pfam" id="PF16189">
    <property type="entry name" value="Creatinase_N_2"/>
    <property type="match status" value="1"/>
</dbReference>
<dbReference type="GO" id="GO:0046872">
    <property type="term" value="F:metal ion binding"/>
    <property type="evidence" value="ECO:0007669"/>
    <property type="project" value="UniProtKB-KW"/>
</dbReference>
<keyword evidence="7" id="KW-0645">Protease</keyword>
<dbReference type="PANTHER" id="PTHR43763">
    <property type="entry name" value="XAA-PRO AMINOPEPTIDASE 1"/>
    <property type="match status" value="1"/>
</dbReference>
<dbReference type="Pfam" id="PF00557">
    <property type="entry name" value="Peptidase_M24"/>
    <property type="match status" value="1"/>
</dbReference>